<dbReference type="InterPro" id="IPR008254">
    <property type="entry name" value="Flavodoxin/NO_synth"/>
</dbReference>
<dbReference type="Proteomes" id="UP000465601">
    <property type="component" value="Unassembled WGS sequence"/>
</dbReference>
<evidence type="ECO:0000259" key="1">
    <source>
        <dbReference type="PROSITE" id="PS50902"/>
    </source>
</evidence>
<proteinExistence type="predicted"/>
<dbReference type="SUPFAM" id="SSF52218">
    <property type="entry name" value="Flavoproteins"/>
    <property type="match status" value="1"/>
</dbReference>
<dbReference type="OrthoDB" id="2146857at2"/>
<evidence type="ECO:0000313" key="2">
    <source>
        <dbReference type="EMBL" id="KAB3525897.1"/>
    </source>
</evidence>
<dbReference type="GO" id="GO:0016651">
    <property type="term" value="F:oxidoreductase activity, acting on NAD(P)H"/>
    <property type="evidence" value="ECO:0007669"/>
    <property type="project" value="UniProtKB-ARBA"/>
</dbReference>
<dbReference type="GO" id="GO:0010181">
    <property type="term" value="F:FMN binding"/>
    <property type="evidence" value="ECO:0007669"/>
    <property type="project" value="InterPro"/>
</dbReference>
<gene>
    <name evidence="2" type="ORF">F8153_14275</name>
</gene>
<dbReference type="InterPro" id="IPR026816">
    <property type="entry name" value="Flavodoxin_dom"/>
</dbReference>
<dbReference type="Pfam" id="PF12724">
    <property type="entry name" value="Flavodoxin_5"/>
    <property type="match status" value="1"/>
</dbReference>
<dbReference type="GO" id="GO:0070819">
    <property type="term" value="F:menaquinone-dependent protoporphyrinogen oxidase activity"/>
    <property type="evidence" value="ECO:0007669"/>
    <property type="project" value="TreeGrafter"/>
</dbReference>
<accession>A0A833HLK4</accession>
<dbReference type="Gene3D" id="3.40.50.360">
    <property type="match status" value="1"/>
</dbReference>
<dbReference type="PROSITE" id="PS50902">
    <property type="entry name" value="FLAVODOXIN_LIKE"/>
    <property type="match status" value="1"/>
</dbReference>
<dbReference type="PANTHER" id="PTHR38030:SF2">
    <property type="entry name" value="PROTOPORPHYRINOGEN IX DEHYDROGENASE [QUINONE]"/>
    <property type="match status" value="1"/>
</dbReference>
<keyword evidence="3" id="KW-1185">Reference proteome</keyword>
<dbReference type="EMBL" id="WBZB01000055">
    <property type="protein sequence ID" value="KAB3525897.1"/>
    <property type="molecule type" value="Genomic_DNA"/>
</dbReference>
<dbReference type="GO" id="GO:0006783">
    <property type="term" value="P:heme biosynthetic process"/>
    <property type="evidence" value="ECO:0007669"/>
    <property type="project" value="TreeGrafter"/>
</dbReference>
<protein>
    <recommendedName>
        <fullName evidence="1">Flavodoxin-like domain-containing protein</fullName>
    </recommendedName>
</protein>
<organism evidence="2 3">
    <name type="scientific">Alkaliphilus serpentinus</name>
    <dbReference type="NCBI Taxonomy" id="1482731"/>
    <lineage>
        <taxon>Bacteria</taxon>
        <taxon>Bacillati</taxon>
        <taxon>Bacillota</taxon>
        <taxon>Clostridia</taxon>
        <taxon>Peptostreptococcales</taxon>
        <taxon>Natronincolaceae</taxon>
        <taxon>Alkaliphilus</taxon>
    </lineage>
</organism>
<dbReference type="InterPro" id="IPR052200">
    <property type="entry name" value="Protoporphyrinogen_IX_DH"/>
</dbReference>
<dbReference type="InterPro" id="IPR029039">
    <property type="entry name" value="Flavoprotein-like_sf"/>
</dbReference>
<dbReference type="RefSeq" id="WP_151867031.1">
    <property type="nucleotide sequence ID" value="NZ_WBZB01000055.1"/>
</dbReference>
<name>A0A833HLK4_9FIRM</name>
<evidence type="ECO:0000313" key="3">
    <source>
        <dbReference type="Proteomes" id="UP000465601"/>
    </source>
</evidence>
<dbReference type="PANTHER" id="PTHR38030">
    <property type="entry name" value="PROTOPORPHYRINOGEN IX DEHYDROGENASE [MENAQUINONE]"/>
    <property type="match status" value="1"/>
</dbReference>
<sequence>MESILLIYKSKTGFTKKYVDWITEAITCRVIPLDEMNNADMNTYDIIIYGAGIHAGRIQGLKEFKMKVLSLVSKKIVVFVTGGAPYSEEIFTNIKMNNYSPDELNRFKLFYFQSGLNYEKMGLSDKAMMKIYHKILELKKNRSDIEDGTNKAISGSYDHSSREYIEPLITYLKQLLIKS</sequence>
<dbReference type="AlphaFoldDB" id="A0A833HLK4"/>
<reference evidence="2 3" key="1">
    <citation type="submission" date="2019-10" db="EMBL/GenBank/DDBJ databases">
        <title>Alkaliphilus serpentinus sp. nov. and Alkaliphilus pronyensis sp. nov., two novel anaerobic alkaliphilic species isolated from the serpentinized-hosted hydrothermal field of the Prony Bay (New Caledonia).</title>
        <authorList>
            <person name="Postec A."/>
        </authorList>
    </citation>
    <scope>NUCLEOTIDE SEQUENCE [LARGE SCALE GENOMIC DNA]</scope>
    <source>
        <strain evidence="2 3">LacT</strain>
    </source>
</reference>
<feature type="domain" description="Flavodoxin-like" evidence="1">
    <location>
        <begin position="4"/>
        <end position="176"/>
    </location>
</feature>
<comment type="caution">
    <text evidence="2">The sequence shown here is derived from an EMBL/GenBank/DDBJ whole genome shotgun (WGS) entry which is preliminary data.</text>
</comment>